<evidence type="ECO:0000256" key="5">
    <source>
        <dbReference type="ARBA" id="ARBA00023157"/>
    </source>
</evidence>
<dbReference type="InterPro" id="IPR013273">
    <property type="entry name" value="ADAMTS/ADAMTS-like"/>
</dbReference>
<keyword evidence="3" id="KW-0732">Signal</keyword>
<keyword evidence="7" id="KW-1185">Reference proteome</keyword>
<dbReference type="InterPro" id="IPR036383">
    <property type="entry name" value="TSP1_rpt_sf"/>
</dbReference>
<keyword evidence="4" id="KW-0677">Repeat</keyword>
<dbReference type="Proteomes" id="UP000694923">
    <property type="component" value="Unplaced"/>
</dbReference>
<dbReference type="PANTHER" id="PTHR13723:SF167">
    <property type="entry name" value="A DISINTEGRIN AND METALLOPROTEINASE WITH THROMBOSPONDIN MOTIFS 18"/>
    <property type="match status" value="1"/>
</dbReference>
<dbReference type="RefSeq" id="XP_008587386.1">
    <property type="nucleotide sequence ID" value="XM_008589164.1"/>
</dbReference>
<organism evidence="7 8">
    <name type="scientific">Galeopterus variegatus</name>
    <name type="common">Malayan flying lemur</name>
    <name type="synonym">Cynocephalus variegatus</name>
    <dbReference type="NCBI Taxonomy" id="482537"/>
    <lineage>
        <taxon>Eukaryota</taxon>
        <taxon>Metazoa</taxon>
        <taxon>Chordata</taxon>
        <taxon>Craniata</taxon>
        <taxon>Vertebrata</taxon>
        <taxon>Euteleostomi</taxon>
        <taxon>Mammalia</taxon>
        <taxon>Eutheria</taxon>
        <taxon>Euarchontoglires</taxon>
        <taxon>Dermoptera</taxon>
        <taxon>Cynocephalidae</taxon>
        <taxon>Galeopterus</taxon>
    </lineage>
</organism>
<feature type="domain" description="PLAC" evidence="6">
    <location>
        <begin position="553"/>
        <end position="590"/>
    </location>
</feature>
<dbReference type="InterPro" id="IPR045371">
    <property type="entry name" value="ADAMTS_CR_3"/>
</dbReference>
<dbReference type="Pfam" id="PF05986">
    <property type="entry name" value="ADAMTS_spacer1"/>
    <property type="match status" value="1"/>
</dbReference>
<dbReference type="PANTHER" id="PTHR13723">
    <property type="entry name" value="ADAMTS A DISINTEGRIN AND METALLOPROTEASE WITH THROMBOSPONDIN MOTIFS PROTEASE"/>
    <property type="match status" value="1"/>
</dbReference>
<keyword evidence="8" id="KW-0645">Protease</keyword>
<accession>A0ABM0S3E5</accession>
<dbReference type="PRINTS" id="PR01705">
    <property type="entry name" value="TSP1REPEAT"/>
</dbReference>
<proteinExistence type="predicted"/>
<evidence type="ECO:0000259" key="6">
    <source>
        <dbReference type="PROSITE" id="PS50900"/>
    </source>
</evidence>
<evidence type="ECO:0000256" key="4">
    <source>
        <dbReference type="ARBA" id="ARBA00022737"/>
    </source>
</evidence>
<keyword evidence="8" id="KW-0378">Hydrolase</keyword>
<dbReference type="InterPro" id="IPR050439">
    <property type="entry name" value="ADAMTS_ADAMTS-like"/>
</dbReference>
<keyword evidence="2" id="KW-0964">Secreted</keyword>
<dbReference type="GO" id="GO:0008237">
    <property type="term" value="F:metallopeptidase activity"/>
    <property type="evidence" value="ECO:0007669"/>
    <property type="project" value="UniProtKB-KW"/>
</dbReference>
<dbReference type="Pfam" id="PF08686">
    <property type="entry name" value="PLAC"/>
    <property type="match status" value="1"/>
</dbReference>
<evidence type="ECO:0000256" key="3">
    <source>
        <dbReference type="ARBA" id="ARBA00022729"/>
    </source>
</evidence>
<dbReference type="InterPro" id="IPR010294">
    <property type="entry name" value="ADAMTS_spacer1"/>
</dbReference>
<reference evidence="8" key="1">
    <citation type="submission" date="2025-08" db="UniProtKB">
        <authorList>
            <consortium name="RefSeq"/>
        </authorList>
    </citation>
    <scope>IDENTIFICATION</scope>
</reference>
<comment type="subcellular location">
    <subcellularLocation>
        <location evidence="1">Secreted</location>
    </subcellularLocation>
</comment>
<dbReference type="InterPro" id="IPR000884">
    <property type="entry name" value="TSP1_rpt"/>
</dbReference>
<evidence type="ECO:0000313" key="7">
    <source>
        <dbReference type="Proteomes" id="UP000694923"/>
    </source>
</evidence>
<keyword evidence="5" id="KW-1015">Disulfide bond</keyword>
<dbReference type="SUPFAM" id="SSF82895">
    <property type="entry name" value="TSP-1 type 1 repeat"/>
    <property type="match status" value="5"/>
</dbReference>
<protein>
    <submittedName>
        <fullName evidence="8">A disintegrin and metalloproteinase with thrombospondin motifs 18</fullName>
    </submittedName>
</protein>
<dbReference type="Pfam" id="PF19236">
    <property type="entry name" value="ADAMTS_CR_3"/>
    <property type="match status" value="1"/>
</dbReference>
<evidence type="ECO:0000313" key="8">
    <source>
        <dbReference type="RefSeq" id="XP_008587386.1"/>
    </source>
</evidence>
<dbReference type="PROSITE" id="PS50900">
    <property type="entry name" value="PLAC"/>
    <property type="match status" value="1"/>
</dbReference>
<gene>
    <name evidence="8" type="primary">ADAMTS18</name>
</gene>
<evidence type="ECO:0000256" key="1">
    <source>
        <dbReference type="ARBA" id="ARBA00004613"/>
    </source>
</evidence>
<dbReference type="PRINTS" id="PR01857">
    <property type="entry name" value="ADAMTSFAMILY"/>
</dbReference>
<sequence>WCRQGQCVKFGEHGPRPIHGQWSAWSRWSECSRTCGGGVQYQERHCNNPKPQYGGKFCPGSSRIYQLCNINPCNENSLDFRAQQCAEYNSKPFRGWFYQWKPYMKVEEEDRCKLYCKAENFEFFFAMSGKVKDGTLCSPNKNDVCIDGICEPVGCDHELGSKAVLDACGICKGDNSTCKFYKGLYLDQHKANEYYPVVIIPAGARSIEIQELQISSSYLAVRSLSQKYYLTGGWSIDWPGEFPFAGTTFEYQRSLNRPERLYAPGPTNETLVFEILMQGKNPGIAWKYALPKVVNGTQPTTKRHPYAWSTVQSDCSVSCGGGYISVKAICLQDQNTPVNSSFCNARTKPATEPKTCNAFSCPAYWMPGEWSLCSKSCAGGQQSRKIQCVQKKPFQKEEAVLHSLCPVSTPTQVQVCNSHACPPEWSLGPWSQCSASCGLGVRKREMRCSEKAFQGKLITFPERRCRSIKKPNLDLEETCNRRACPARPVYSMAAGWYSSPWQQCTVTCGGGVQTRSVHCVQQGRPSSSCLLSQKPPGLRACNTNFCPAPEKREDPSCVDLFSWCQLVPQHGVCNHKFYGKQCCKSCTRKS</sequence>
<name>A0ABM0S3E5_GALVR</name>
<evidence type="ECO:0000256" key="2">
    <source>
        <dbReference type="ARBA" id="ARBA00022525"/>
    </source>
</evidence>
<dbReference type="SMART" id="SM00209">
    <property type="entry name" value="TSP1"/>
    <property type="match status" value="5"/>
</dbReference>
<dbReference type="InterPro" id="IPR010909">
    <property type="entry name" value="PLAC"/>
</dbReference>
<dbReference type="Pfam" id="PF19030">
    <property type="entry name" value="TSP1_ADAMTS"/>
    <property type="match status" value="3"/>
</dbReference>
<dbReference type="Pfam" id="PF00090">
    <property type="entry name" value="TSP_1"/>
    <property type="match status" value="1"/>
</dbReference>
<dbReference type="GeneID" id="103604592"/>
<dbReference type="Gene3D" id="2.60.120.830">
    <property type="match status" value="1"/>
</dbReference>
<dbReference type="PROSITE" id="PS50092">
    <property type="entry name" value="TSP1"/>
    <property type="match status" value="4"/>
</dbReference>
<keyword evidence="8" id="KW-0482">Metalloprotease</keyword>
<feature type="non-terminal residue" evidence="8">
    <location>
        <position position="1"/>
    </location>
</feature>
<dbReference type="Gene3D" id="2.20.100.10">
    <property type="entry name" value="Thrombospondin type-1 (TSP1) repeat"/>
    <property type="match status" value="5"/>
</dbReference>